<evidence type="ECO:0000256" key="5">
    <source>
        <dbReference type="SAM" id="Coils"/>
    </source>
</evidence>
<keyword evidence="5" id="KW-0175">Coiled coil</keyword>
<organism evidence="7 8">
    <name type="scientific">Calicophoron daubneyi</name>
    <name type="common">Rumen fluke</name>
    <name type="synonym">Paramphistomum daubneyi</name>
    <dbReference type="NCBI Taxonomy" id="300641"/>
    <lineage>
        <taxon>Eukaryota</taxon>
        <taxon>Metazoa</taxon>
        <taxon>Spiralia</taxon>
        <taxon>Lophotrochozoa</taxon>
        <taxon>Platyhelminthes</taxon>
        <taxon>Trematoda</taxon>
        <taxon>Digenea</taxon>
        <taxon>Plagiorchiida</taxon>
        <taxon>Pronocephalata</taxon>
        <taxon>Paramphistomoidea</taxon>
        <taxon>Paramphistomidae</taxon>
        <taxon>Calicophoron</taxon>
    </lineage>
</organism>
<dbReference type="PANTHER" id="PTHR12751:SF18">
    <property type="entry name" value="PHOSPHATASE AND ACTIN REGULATOR 1"/>
    <property type="match status" value="1"/>
</dbReference>
<evidence type="ECO:0000256" key="3">
    <source>
        <dbReference type="ARBA" id="ARBA00023203"/>
    </source>
</evidence>
<comment type="similarity">
    <text evidence="1">Belongs to the phosphatase and actin regulator family.</text>
</comment>
<feature type="compositionally biased region" description="Polar residues" evidence="6">
    <location>
        <begin position="189"/>
        <end position="199"/>
    </location>
</feature>
<protein>
    <recommendedName>
        <fullName evidence="9">Phosphatase and actin regulator</fullName>
    </recommendedName>
</protein>
<feature type="region of interest" description="Disordered" evidence="6">
    <location>
        <begin position="409"/>
        <end position="479"/>
    </location>
</feature>
<evidence type="ECO:0000256" key="1">
    <source>
        <dbReference type="ARBA" id="ARBA00009795"/>
    </source>
</evidence>
<feature type="compositionally biased region" description="Polar residues" evidence="6">
    <location>
        <begin position="409"/>
        <end position="422"/>
    </location>
</feature>
<accession>A0AAV2T7Y7</accession>
<sequence length="741" mass="82424">MQNGQALSCKESDGTPSKRVNITRLLLTPFRKFRKSRKEQHQRGTAASSMVPHQHKPAEQPEPESESDGRTGGGMLEEDFTYPRSEPLKLGSEHSPKDSAESGHPPSSHPRIPGAVAVLPVGVLSPRQHLTPVIKPPDLPPLASVQSPTAVVHSRAPTHLHNDNEDQENQRAASQSSTEAGKVVKQPSEKNSTGASLSPPSSPEHQLWIKKNDVVHSVSAGGDHLNRHPQPDTSHLPGREPKNSSSAAGGSWSSNLKHHVGAVSSHHAPILCKGVHFDRPFVYGRSQSPPVSTSDMSFSQDSTVVNEDWLPNRGFDEANTRDLQKYPSAPSPQISRGSGDCESCETSLMIPVNDTTKVTSPSLISLPGSTLLPDSLSNSFISSSEVTAVTEPMSSAPLSVDFQQLPTPVPHFQTTQSHSLNISPVPKTRPLHIGNCQENSNKPSCSDFTQKSERETTCDSSQAPKSAPHVSLSTSSGPAHSEHLISYRNHLVHHTFSPKTSPRNVWRRAGNSNSDAKRLQTTTQQIFTRPTYPFGKDCRFAFHLPVDSEEEEDEAQNRSPPATNLVTLASRRREQRDLWLERAHRISRFLETRPGMDDLIAKNILPSTTPEARAELRIEIEATLERRLSQRPSAGELEQKNILHIETEEARKEAKEEKKRILTRKLSFRPTVEELKQRRIIRFNDYVDVSEADSYDRRADKPWTRLTPRDKADIRRELNEFKATEMAVHAESRHYTRFHRP</sequence>
<feature type="region of interest" description="Disordered" evidence="6">
    <location>
        <begin position="494"/>
        <end position="519"/>
    </location>
</feature>
<dbReference type="Proteomes" id="UP001497525">
    <property type="component" value="Unassembled WGS sequence"/>
</dbReference>
<keyword evidence="3" id="KW-0009">Actin-binding</keyword>
<comment type="caution">
    <text evidence="7">The sequence shown here is derived from an EMBL/GenBank/DDBJ whole genome shotgun (WGS) entry which is preliminary data.</text>
</comment>
<dbReference type="Pfam" id="PF02755">
    <property type="entry name" value="RPEL"/>
    <property type="match status" value="2"/>
</dbReference>
<feature type="repeat" description="RPEL" evidence="4">
    <location>
        <begin position="622"/>
        <end position="647"/>
    </location>
</feature>
<name>A0AAV2T7Y7_CALDB</name>
<evidence type="ECO:0000256" key="4">
    <source>
        <dbReference type="PROSITE-ProRule" id="PRU00401"/>
    </source>
</evidence>
<feature type="region of interest" description="Disordered" evidence="6">
    <location>
        <begin position="320"/>
        <end position="342"/>
    </location>
</feature>
<keyword evidence="2" id="KW-0677">Repeat</keyword>
<reference evidence="7" key="1">
    <citation type="submission" date="2024-06" db="EMBL/GenBank/DDBJ databases">
        <authorList>
            <person name="Liu X."/>
            <person name="Lenzi L."/>
            <person name="Haldenby T S."/>
            <person name="Uol C."/>
        </authorList>
    </citation>
    <scope>NUCLEOTIDE SEQUENCE</scope>
</reference>
<feature type="compositionally biased region" description="Polar residues" evidence="6">
    <location>
        <begin position="436"/>
        <end position="449"/>
    </location>
</feature>
<dbReference type="PANTHER" id="PTHR12751">
    <property type="entry name" value="PHOSPHATASE AND ACTIN REGULATOR PHACTR"/>
    <property type="match status" value="1"/>
</dbReference>
<dbReference type="InterPro" id="IPR004018">
    <property type="entry name" value="RPEL_repeat"/>
</dbReference>
<feature type="coiled-coil region" evidence="5">
    <location>
        <begin position="637"/>
        <end position="665"/>
    </location>
</feature>
<dbReference type="GO" id="GO:0003779">
    <property type="term" value="F:actin binding"/>
    <property type="evidence" value="ECO:0007669"/>
    <property type="project" value="UniProtKB-KW"/>
</dbReference>
<dbReference type="Gene3D" id="6.10.140.1750">
    <property type="match status" value="1"/>
</dbReference>
<feature type="compositionally biased region" description="Basic and acidic residues" evidence="6">
    <location>
        <begin position="91"/>
        <end position="101"/>
    </location>
</feature>
<dbReference type="GO" id="GO:0030036">
    <property type="term" value="P:actin cytoskeleton organization"/>
    <property type="evidence" value="ECO:0007669"/>
    <property type="project" value="TreeGrafter"/>
</dbReference>
<evidence type="ECO:0000313" key="7">
    <source>
        <dbReference type="EMBL" id="CAL5132332.1"/>
    </source>
</evidence>
<feature type="region of interest" description="Disordered" evidence="6">
    <location>
        <begin position="129"/>
        <end position="253"/>
    </location>
</feature>
<feature type="region of interest" description="Disordered" evidence="6">
    <location>
        <begin position="1"/>
        <end position="114"/>
    </location>
</feature>
<feature type="compositionally biased region" description="Polar residues" evidence="6">
    <location>
        <begin position="510"/>
        <end position="519"/>
    </location>
</feature>
<feature type="repeat" description="RPEL" evidence="4">
    <location>
        <begin position="660"/>
        <end position="685"/>
    </location>
</feature>
<dbReference type="PROSITE" id="PS51073">
    <property type="entry name" value="RPEL"/>
    <property type="match status" value="2"/>
</dbReference>
<evidence type="ECO:0008006" key="9">
    <source>
        <dbReference type="Google" id="ProtNLM"/>
    </source>
</evidence>
<evidence type="ECO:0000313" key="8">
    <source>
        <dbReference type="Proteomes" id="UP001497525"/>
    </source>
</evidence>
<evidence type="ECO:0000256" key="2">
    <source>
        <dbReference type="ARBA" id="ARBA00022737"/>
    </source>
</evidence>
<feature type="compositionally biased region" description="Low complexity" evidence="6">
    <location>
        <begin position="244"/>
        <end position="253"/>
    </location>
</feature>
<feature type="compositionally biased region" description="Polar residues" evidence="6">
    <location>
        <begin position="170"/>
        <end position="179"/>
    </location>
</feature>
<dbReference type="Gene3D" id="6.10.140.2130">
    <property type="match status" value="1"/>
</dbReference>
<proteinExistence type="inferred from homology"/>
<evidence type="ECO:0000256" key="6">
    <source>
        <dbReference type="SAM" id="MobiDB-lite"/>
    </source>
</evidence>
<gene>
    <name evidence="7" type="ORF">CDAUBV1_LOCUS5167</name>
</gene>
<dbReference type="EMBL" id="CAXLJL010000123">
    <property type="protein sequence ID" value="CAL5132332.1"/>
    <property type="molecule type" value="Genomic_DNA"/>
</dbReference>
<dbReference type="AlphaFoldDB" id="A0AAV2T7Y7"/>
<dbReference type="SMART" id="SM00707">
    <property type="entry name" value="RPEL"/>
    <property type="match status" value="3"/>
</dbReference>
<feature type="compositionally biased region" description="Basic residues" evidence="6">
    <location>
        <begin position="31"/>
        <end position="40"/>
    </location>
</feature>